<evidence type="ECO:0000313" key="5">
    <source>
        <dbReference type="Proteomes" id="UP000532147"/>
    </source>
</evidence>
<evidence type="ECO:0000256" key="1">
    <source>
        <dbReference type="SAM" id="MobiDB-lite"/>
    </source>
</evidence>
<feature type="transmembrane region" description="Helical" evidence="2">
    <location>
        <begin position="15"/>
        <end position="39"/>
    </location>
</feature>
<dbReference type="RefSeq" id="WP_171533324.1">
    <property type="nucleotide sequence ID" value="NZ_JABERG010000017.1"/>
</dbReference>
<proteinExistence type="predicted"/>
<feature type="region of interest" description="Disordered" evidence="1">
    <location>
        <begin position="629"/>
        <end position="652"/>
    </location>
</feature>
<protein>
    <recommendedName>
        <fullName evidence="7">DUF342 domain-containing protein</fullName>
    </recommendedName>
</protein>
<accession>A0A8E4GLS5</accession>
<dbReference type="Proteomes" id="UP000532147">
    <property type="component" value="Unassembled WGS sequence"/>
</dbReference>
<dbReference type="EMBL" id="JABERH010000003">
    <property type="protein sequence ID" value="NNH37520.1"/>
    <property type="molecule type" value="Genomic_DNA"/>
</dbReference>
<evidence type="ECO:0000256" key="2">
    <source>
        <dbReference type="SAM" id="Phobius"/>
    </source>
</evidence>
<dbReference type="Proteomes" id="UP000546536">
    <property type="component" value="Unassembled WGS sequence"/>
</dbReference>
<reference evidence="5 6" key="1">
    <citation type="submission" date="2020-04" db="EMBL/GenBank/DDBJ databases">
        <title>Acinetobacter Taxon 24.</title>
        <authorList>
            <person name="Nemec A."/>
            <person name="Radolfova-Krizova L."/>
            <person name="Higgins P.G."/>
            <person name="Spanelova P."/>
        </authorList>
    </citation>
    <scope>NUCLEOTIDE SEQUENCE [LARGE SCALE GENOMIC DNA]</scope>
    <source>
        <strain evidence="4 6">ANC 4279</strain>
        <strain evidence="3 5">ANC 4280</strain>
    </source>
</reference>
<evidence type="ECO:0000313" key="6">
    <source>
        <dbReference type="Proteomes" id="UP000546536"/>
    </source>
</evidence>
<dbReference type="EMBL" id="JABERG010000017">
    <property type="protein sequence ID" value="NNH88697.1"/>
    <property type="molecule type" value="Genomic_DNA"/>
</dbReference>
<name>A0A8E4GLS5_9GAMM</name>
<dbReference type="AlphaFoldDB" id="A0A8E4GLS5"/>
<evidence type="ECO:0000313" key="4">
    <source>
        <dbReference type="EMBL" id="NNH88697.1"/>
    </source>
</evidence>
<comment type="caution">
    <text evidence="3">The sequence shown here is derived from an EMBL/GenBank/DDBJ whole genome shotgun (WGS) entry which is preliminary data.</text>
</comment>
<keyword evidence="2" id="KW-0472">Membrane</keyword>
<feature type="compositionally biased region" description="Polar residues" evidence="1">
    <location>
        <begin position="629"/>
        <end position="645"/>
    </location>
</feature>
<keyword evidence="2" id="KW-1133">Transmembrane helix</keyword>
<keyword evidence="2" id="KW-0812">Transmembrane</keyword>
<gene>
    <name evidence="3" type="ORF">HLH11_02440</name>
    <name evidence="4" type="ORF">HLH13_13455</name>
</gene>
<organism evidence="3 5">
    <name type="scientific">Acinetobacter terrae</name>
    <dbReference type="NCBI Taxonomy" id="2731247"/>
    <lineage>
        <taxon>Bacteria</taxon>
        <taxon>Pseudomonadati</taxon>
        <taxon>Pseudomonadota</taxon>
        <taxon>Gammaproteobacteria</taxon>
        <taxon>Moraxellales</taxon>
        <taxon>Moraxellaceae</taxon>
        <taxon>Acinetobacter</taxon>
        <taxon>Acinetobacter Taxon 24</taxon>
    </lineage>
</organism>
<keyword evidence="6" id="KW-1185">Reference proteome</keyword>
<evidence type="ECO:0008006" key="7">
    <source>
        <dbReference type="Google" id="ProtNLM"/>
    </source>
</evidence>
<evidence type="ECO:0000313" key="3">
    <source>
        <dbReference type="EMBL" id="NNH37520.1"/>
    </source>
</evidence>
<sequence>MTIENKQIPHTQRGFATVLVVLLVGLAVAASALGTAYYINTSQKSLISSHALTNAQSGAWTGVEIFRKYLNSLDAAGILSLDGQNLTLNVQDGRELKVSNIAIQTVTDAEQYRVTANIQNISTSSDASSTIQTVYEVSLVPESSTEDSDTGNTISFPSAMNFYGDLDANGGISFSNAGDRAVVNVAGDFRTGSGLSGIKELKVLGDVDIAGGGITGLENIYSNGNVTLKASGTASLVSAKGKVTTTGSVAVNDIYADEDVSIGSSGNFNSIDTKASLSVNGNANITKATAGNKITVKNGTISNALANSDIEYNVWNEIVVAKSGNIFNCVSKNWNNYKQISAVGFKSCPDDKSGKFTYLTAGTKVAFPTGALVTVTMAQKPLINALDYEEQANYVFSVNNNNQIMVYVRNVEGISEGNYHLGKVNINYSQSWGYLCKNVDANNFCTSTVVGNFAKKYGWVNEIITYSNGVWTLKDTQNTETSIASGVLLFKGTSVNLSMGNYANTIISTGDIRYGGSITLKAPNYAGATVVCGSNYFSRPQNLCSSQSSLSLASIGNIALIAGSCTDASSLETCSASYVGGNIKVTAQASIEGNIIAGNSLDTSGQTVIKGSILAAALGANNQSKMSGSTTIDFNGTTSTDTTISVPGKEDQEEVEDETTTQRVRIKWARYI</sequence>